<protein>
    <submittedName>
        <fullName evidence="1">Uncharacterized protein</fullName>
    </submittedName>
</protein>
<evidence type="ECO:0000313" key="1">
    <source>
        <dbReference type="EMBL" id="GAA4399035.1"/>
    </source>
</evidence>
<reference evidence="2" key="1">
    <citation type="journal article" date="2019" name="Int. J. Syst. Evol. Microbiol.">
        <title>The Global Catalogue of Microorganisms (GCM) 10K type strain sequencing project: providing services to taxonomists for standard genome sequencing and annotation.</title>
        <authorList>
            <consortium name="The Broad Institute Genomics Platform"/>
            <consortium name="The Broad Institute Genome Sequencing Center for Infectious Disease"/>
            <person name="Wu L."/>
            <person name="Ma J."/>
        </authorList>
    </citation>
    <scope>NUCLEOTIDE SEQUENCE [LARGE SCALE GENOMIC DNA]</scope>
    <source>
        <strain evidence="2">JCM 17809</strain>
    </source>
</reference>
<dbReference type="RefSeq" id="WP_345202051.1">
    <property type="nucleotide sequence ID" value="NZ_BAABGM010000003.1"/>
</dbReference>
<keyword evidence="2" id="KW-1185">Reference proteome</keyword>
<dbReference type="EMBL" id="BAABGM010000003">
    <property type="protein sequence ID" value="GAA4399035.1"/>
    <property type="molecule type" value="Genomic_DNA"/>
</dbReference>
<sequence length="60" mass="6638">MEVDRQEIVDQLRGRREDELADRAERDLPEQVDTDEHAAVLHQLGINPADLLGGIGGTFG</sequence>
<organism evidence="1 2">
    <name type="scientific">Fodinibacter luteus</name>
    <dbReference type="NCBI Taxonomy" id="552064"/>
    <lineage>
        <taxon>Bacteria</taxon>
        <taxon>Bacillati</taxon>
        <taxon>Actinomycetota</taxon>
        <taxon>Actinomycetes</taxon>
        <taxon>Micrococcales</taxon>
        <taxon>Intrasporangiaceae</taxon>
        <taxon>Fodinibacter (ex Wang et al. 2009)</taxon>
    </lineage>
</organism>
<evidence type="ECO:0000313" key="2">
    <source>
        <dbReference type="Proteomes" id="UP001500945"/>
    </source>
</evidence>
<name>A0ABP8K1Y6_9MICO</name>
<dbReference type="Proteomes" id="UP001500945">
    <property type="component" value="Unassembled WGS sequence"/>
</dbReference>
<comment type="caution">
    <text evidence="1">The sequence shown here is derived from an EMBL/GenBank/DDBJ whole genome shotgun (WGS) entry which is preliminary data.</text>
</comment>
<accession>A0ABP8K1Y6</accession>
<gene>
    <name evidence="1" type="ORF">GCM10023168_05760</name>
</gene>
<proteinExistence type="predicted"/>